<dbReference type="RefSeq" id="XP_020010973.2">
    <property type="nucleotide sequence ID" value="XM_020155384.2"/>
</dbReference>
<evidence type="ECO:0000313" key="2">
    <source>
        <dbReference type="RefSeq" id="XP_020010973.2"/>
    </source>
</evidence>
<dbReference type="PANTHER" id="PTHR23193:SF5">
    <property type="entry name" value="NUCLEAR ENVELOPE PORE MEMBRANE PROTEIN POM 121C-RELATED"/>
    <property type="match status" value="1"/>
</dbReference>
<name>A0A8B7TTU1_CASCN</name>
<dbReference type="AlphaFoldDB" id="A0A8B7TTU1"/>
<dbReference type="GO" id="GO:0005643">
    <property type="term" value="C:nuclear pore"/>
    <property type="evidence" value="ECO:0007669"/>
    <property type="project" value="TreeGrafter"/>
</dbReference>
<organism evidence="2">
    <name type="scientific">Castor canadensis</name>
    <name type="common">American beaver</name>
    <dbReference type="NCBI Taxonomy" id="51338"/>
    <lineage>
        <taxon>Eukaryota</taxon>
        <taxon>Metazoa</taxon>
        <taxon>Chordata</taxon>
        <taxon>Craniata</taxon>
        <taxon>Vertebrata</taxon>
        <taxon>Euteleostomi</taxon>
        <taxon>Mammalia</taxon>
        <taxon>Eutheria</taxon>
        <taxon>Euarchontoglires</taxon>
        <taxon>Glires</taxon>
        <taxon>Rodentia</taxon>
        <taxon>Castorimorpha</taxon>
        <taxon>Castoridae</taxon>
        <taxon>Castor</taxon>
    </lineage>
</organism>
<dbReference type="GO" id="GO:0008139">
    <property type="term" value="F:nuclear localization sequence binding"/>
    <property type="evidence" value="ECO:0007669"/>
    <property type="project" value="TreeGrafter"/>
</dbReference>
<evidence type="ECO:0000313" key="1">
    <source>
        <dbReference type="Proteomes" id="UP001732720"/>
    </source>
</evidence>
<dbReference type="OrthoDB" id="6510268at2759"/>
<reference evidence="2" key="1">
    <citation type="submission" date="2025-08" db="UniProtKB">
        <authorList>
            <consortium name="RefSeq"/>
        </authorList>
    </citation>
    <scope>IDENTIFICATION</scope>
</reference>
<dbReference type="KEGG" id="ccan:109680598"/>
<dbReference type="Pfam" id="PF15229">
    <property type="entry name" value="POM121"/>
    <property type="match status" value="1"/>
</dbReference>
<dbReference type="InterPro" id="IPR026054">
    <property type="entry name" value="Nucleoporin"/>
</dbReference>
<proteinExistence type="predicted"/>
<dbReference type="GO" id="GO:0017056">
    <property type="term" value="F:structural constituent of nuclear pore"/>
    <property type="evidence" value="ECO:0007669"/>
    <property type="project" value="TreeGrafter"/>
</dbReference>
<dbReference type="GeneID" id="109680598"/>
<dbReference type="Proteomes" id="UP001732720">
    <property type="component" value="Chromosome 2"/>
</dbReference>
<sequence length="1042" mass="108409">MLPPRGAEPRSLSVTRQIPARWDAWPPRSLADLRASSHVDVNGSPRAIIGTAHRSHRIVRRSCHSVRRSHHIARRYNARSAGPSTPSAGPTPMSAPLCSMRGYVGKPGPPPCAQDRLGQRPSPRSPPPLAAQCVLHVCPSLPTPLLRDPRRPRGDSAASSCHLAITPQLRCPIPQARYSVLGALPTVCWDGDHQKAVLSARNSTMLCRLDTVRIPAPRKRPRPPGPEHMVSSAAHAEPDPGAKELPPSALEDGRKRTKKDEDQILGDEQGHKRRYPDCIAREHALAEPLLANASLVPKPESLKRGLTSQSSDLRSKRSCTSSVSSMQTGDFLCSSLNTITSSYSSTVGISQLWKKGGPTSPPFSSQASSGSQMSERPVKKAREEGLCHPSSSSAPQGTTKEFQGERAADGTTGPQKDSRTSSSTPAMSGSRRRKTRLLPCRQGVPLTLPPPPQLGCPITAEDLDLERKARFQWFNKALEDKTDAASTSVPEKSLPTQPPVTITLPAASPAPSLDSLPVSSSNVLLATCKKMESPGGPLASTDPASKTSTSAPSEPKTSGLQDPAVSSLPCPPPGTSSLAFLALPPASSMTAVMNTKVLPGPQTETSTKAQGSLYSAPTLKPGEDMPGVAGVEGLGGSLLCTPNSMLFEVQSSRPPKPPSPVTPGLSSACPISQPLFLTPSESTRDSPMSWIPSATPGASFSSTLSATTGSTTLSLKPVLGCMGPPTSLPLSTPVKETTTRPTNAPVFTGLATSPSTTASVTTACTSTDSASKRLYGFELPWIMVSRLQSSQPGALQASVAARPLGQPLSNAAEMATMQGSTAGFSCFSSPLTTSTKCPGARAALVGSVPLVSQGGKGSASVLHATAHRQPAFCQTSSVATTTQATSKDSSSYKLGDCTRAPFFFGGSVSPADHGGFRVGVATPITSSTSGSFNFRVDQSGTRGASTFFEGDLSQNALSTGVQSTAFAFAFKVDSRPEHKALSRGASTPSFAHSTLPLGVGTVGGSLALGPSSAPTHRMLTAVPLGPVTSSLHIGVAPKTPVV</sequence>
<accession>A0A8B7TTU1</accession>
<dbReference type="PANTHER" id="PTHR23193">
    <property type="entry name" value="NUCLEAR PORE COMPLEX PROTEIN NUP"/>
    <property type="match status" value="1"/>
</dbReference>
<gene>
    <name evidence="2" type="primary">LOC109680598</name>
</gene>
<dbReference type="GO" id="GO:0006606">
    <property type="term" value="P:protein import into nucleus"/>
    <property type="evidence" value="ECO:0007669"/>
    <property type="project" value="TreeGrafter"/>
</dbReference>
<dbReference type="GO" id="GO:0006405">
    <property type="term" value="P:RNA export from nucleus"/>
    <property type="evidence" value="ECO:0007669"/>
    <property type="project" value="TreeGrafter"/>
</dbReference>
<protein>
    <submittedName>
        <fullName evidence="2">Nuclear envelope pore membrane protein POM 121C-like</fullName>
    </submittedName>
</protein>
<keyword evidence="1" id="KW-1185">Reference proteome</keyword>